<name>A0A1J5EDD9_9BACT</name>
<protein>
    <recommendedName>
        <fullName evidence="1">Polymerase nucleotidyl transferase domain-containing protein</fullName>
    </recommendedName>
</protein>
<dbReference type="Proteomes" id="UP000183085">
    <property type="component" value="Unassembled WGS sequence"/>
</dbReference>
<dbReference type="SUPFAM" id="SSF81301">
    <property type="entry name" value="Nucleotidyltransferase"/>
    <property type="match status" value="1"/>
</dbReference>
<sequence>MENLSLITLKENERKSLKELKEKIVEKFPDTEIILFGSKVRGNFDKESDIDLLLLVPSPVNSKLEDEITEITFDIELKYEVVFGKIIENKKFWKSPLANAMPLHWNIDREGVLV</sequence>
<proteinExistence type="predicted"/>
<dbReference type="InterPro" id="IPR002934">
    <property type="entry name" value="Polymerase_NTP_transf_dom"/>
</dbReference>
<dbReference type="CDD" id="cd05403">
    <property type="entry name" value="NT_KNTase_like"/>
    <property type="match status" value="1"/>
</dbReference>
<dbReference type="Pfam" id="PF01909">
    <property type="entry name" value="NTP_transf_2"/>
    <property type="match status" value="1"/>
</dbReference>
<gene>
    <name evidence="2" type="ORF">AUJ95_04280</name>
</gene>
<dbReference type="PANTHER" id="PTHR33933">
    <property type="entry name" value="NUCLEOTIDYLTRANSFERASE"/>
    <property type="match status" value="1"/>
</dbReference>
<feature type="domain" description="Polymerase nucleotidyl transferase" evidence="1">
    <location>
        <begin position="17"/>
        <end position="88"/>
    </location>
</feature>
<comment type="caution">
    <text evidence="2">The sequence shown here is derived from an EMBL/GenBank/DDBJ whole genome shotgun (WGS) entry which is preliminary data.</text>
</comment>
<dbReference type="GO" id="GO:0016779">
    <property type="term" value="F:nucleotidyltransferase activity"/>
    <property type="evidence" value="ECO:0007669"/>
    <property type="project" value="InterPro"/>
</dbReference>
<evidence type="ECO:0000313" key="2">
    <source>
        <dbReference type="EMBL" id="OIP40688.1"/>
    </source>
</evidence>
<dbReference type="EMBL" id="MNYI01000110">
    <property type="protein sequence ID" value="OIP40688.1"/>
    <property type="molecule type" value="Genomic_DNA"/>
</dbReference>
<dbReference type="AlphaFoldDB" id="A0A1J5EDD9"/>
<evidence type="ECO:0000313" key="3">
    <source>
        <dbReference type="Proteomes" id="UP000183085"/>
    </source>
</evidence>
<dbReference type="InterPro" id="IPR043519">
    <property type="entry name" value="NT_sf"/>
</dbReference>
<dbReference type="Gene3D" id="3.30.460.10">
    <property type="entry name" value="Beta Polymerase, domain 2"/>
    <property type="match status" value="1"/>
</dbReference>
<dbReference type="PANTHER" id="PTHR33933:SF1">
    <property type="entry name" value="PROTEIN ADENYLYLTRANSFERASE MNTA-RELATED"/>
    <property type="match status" value="1"/>
</dbReference>
<organism evidence="2 3">
    <name type="scientific">Candidatus Desantisbacteria bacterium CG2_30_40_21</name>
    <dbReference type="NCBI Taxonomy" id="1817895"/>
    <lineage>
        <taxon>Bacteria</taxon>
        <taxon>Candidatus Desantisiibacteriota</taxon>
    </lineage>
</organism>
<reference evidence="2 3" key="1">
    <citation type="journal article" date="2016" name="Environ. Microbiol.">
        <title>Genomic resolution of a cold subsurface aquifer community provides metabolic insights for novel microbes adapted to high CO concentrations.</title>
        <authorList>
            <person name="Probst A.J."/>
            <person name="Castelle C.J."/>
            <person name="Singh A."/>
            <person name="Brown C.T."/>
            <person name="Anantharaman K."/>
            <person name="Sharon I."/>
            <person name="Hug L.A."/>
            <person name="Burstein D."/>
            <person name="Emerson J.B."/>
            <person name="Thomas B.C."/>
            <person name="Banfield J.F."/>
        </authorList>
    </citation>
    <scope>NUCLEOTIDE SEQUENCE [LARGE SCALE GENOMIC DNA]</scope>
    <source>
        <strain evidence="2">CG2_30_40_21</strain>
    </source>
</reference>
<evidence type="ECO:0000259" key="1">
    <source>
        <dbReference type="Pfam" id="PF01909"/>
    </source>
</evidence>
<dbReference type="STRING" id="1817895.AUJ95_04280"/>
<accession>A0A1J5EDD9</accession>
<dbReference type="InterPro" id="IPR052548">
    <property type="entry name" value="Type_VII_TA_antitoxin"/>
</dbReference>